<name>A0A318RQ07_WILLI</name>
<dbReference type="SUPFAM" id="SSF109854">
    <property type="entry name" value="DinB/YfiT-like putative metalloenzymes"/>
    <property type="match status" value="1"/>
</dbReference>
<comment type="caution">
    <text evidence="1">The sequence shown here is derived from an EMBL/GenBank/DDBJ whole genome shotgun (WGS) entry which is preliminary data.</text>
</comment>
<dbReference type="InterPro" id="IPR034660">
    <property type="entry name" value="DinB/YfiT-like"/>
</dbReference>
<evidence type="ECO:0000313" key="2">
    <source>
        <dbReference type="Proteomes" id="UP000247591"/>
    </source>
</evidence>
<dbReference type="Proteomes" id="UP000247591">
    <property type="component" value="Unassembled WGS sequence"/>
</dbReference>
<protein>
    <submittedName>
        <fullName evidence="1">Uncharacterized protein DUF664</fullName>
    </submittedName>
</protein>
<dbReference type="AlphaFoldDB" id="A0A318RQ07"/>
<proteinExistence type="predicted"/>
<reference evidence="1 2" key="1">
    <citation type="submission" date="2018-06" db="EMBL/GenBank/DDBJ databases">
        <title>Genomic Encyclopedia of Type Strains, Phase IV (KMG-IV): sequencing the most valuable type-strain genomes for metagenomic binning, comparative biology and taxonomic classification.</title>
        <authorList>
            <person name="Goeker M."/>
        </authorList>
    </citation>
    <scope>NUCLEOTIDE SEQUENCE [LARGE SCALE GENOMIC DNA]</scope>
    <source>
        <strain evidence="1 2">DSM 45521</strain>
    </source>
</reference>
<dbReference type="InterPro" id="IPR007061">
    <property type="entry name" value="MST-like"/>
</dbReference>
<dbReference type="EMBL" id="QJSP01000001">
    <property type="protein sequence ID" value="PYE20958.1"/>
    <property type="molecule type" value="Genomic_DNA"/>
</dbReference>
<gene>
    <name evidence="1" type="ORF">DFR67_101350</name>
</gene>
<dbReference type="RefSeq" id="WP_245937650.1">
    <property type="nucleotide sequence ID" value="NZ_QJSP01000001.1"/>
</dbReference>
<dbReference type="Gene3D" id="1.20.120.450">
    <property type="entry name" value="dinb family like domain"/>
    <property type="match status" value="1"/>
</dbReference>
<accession>A0A318RQ07</accession>
<sequence>MVNEAQVSTRLAEAALSIAGESLEAMTTILGDLGDGRANRRPPLDGANSPYAIVFHCVGMLEHWAGSVIGGESIPRDRAAEFTASGPVDDLIERVGDVRSRLAGWVEIAVSEGIRDRSAKGSTRSDAATATPEWVLLHIQRELAQHLGQLELTRDLLTQS</sequence>
<evidence type="ECO:0000313" key="1">
    <source>
        <dbReference type="EMBL" id="PYE20958.1"/>
    </source>
</evidence>
<keyword evidence="2" id="KW-1185">Reference proteome</keyword>
<organism evidence="1 2">
    <name type="scientific">Williamsia limnetica</name>
    <dbReference type="NCBI Taxonomy" id="882452"/>
    <lineage>
        <taxon>Bacteria</taxon>
        <taxon>Bacillati</taxon>
        <taxon>Actinomycetota</taxon>
        <taxon>Actinomycetes</taxon>
        <taxon>Mycobacteriales</taxon>
        <taxon>Nocardiaceae</taxon>
        <taxon>Williamsia</taxon>
    </lineage>
</organism>
<dbReference type="Pfam" id="PF04978">
    <property type="entry name" value="MST"/>
    <property type="match status" value="1"/>
</dbReference>